<dbReference type="PANTHER" id="PTHR20275">
    <property type="entry name" value="NAD KINASE"/>
    <property type="match status" value="1"/>
</dbReference>
<keyword evidence="2 7" id="KW-0418">Kinase</keyword>
<accession>A0A318L4K6</accession>
<dbReference type="Proteomes" id="UP000247612">
    <property type="component" value="Unassembled WGS sequence"/>
</dbReference>
<evidence type="ECO:0000313" key="7">
    <source>
        <dbReference type="EMBL" id="PXX76096.1"/>
    </source>
</evidence>
<reference evidence="6" key="2">
    <citation type="submission" date="2022-03" db="EMBL/GenBank/DDBJ databases">
        <title>First case of bacteraemia caused by Dielma fastidiosa in a patient hospitalised with diverticulitis.</title>
        <authorList>
            <person name="Forman-Ankjaer B."/>
            <person name="Hvid-Jensen F."/>
            <person name="Kobel C.M."/>
            <person name="Greve T."/>
        </authorList>
    </citation>
    <scope>NUCLEOTIDE SEQUENCE</scope>
    <source>
        <strain evidence="6">AUH_DF_2021</strain>
    </source>
</reference>
<keyword evidence="8" id="KW-1185">Reference proteome</keyword>
<dbReference type="Pfam" id="PF01513">
    <property type="entry name" value="NAD_kinase"/>
    <property type="match status" value="1"/>
</dbReference>
<evidence type="ECO:0000256" key="3">
    <source>
        <dbReference type="ARBA" id="ARBA00022857"/>
    </source>
</evidence>
<dbReference type="EMBL" id="JALDAW010000022">
    <property type="protein sequence ID" value="MDY5169203.1"/>
    <property type="molecule type" value="Genomic_DNA"/>
</dbReference>
<dbReference type="SUPFAM" id="SSF111331">
    <property type="entry name" value="NAD kinase/diacylglycerol kinase-like"/>
    <property type="match status" value="1"/>
</dbReference>
<gene>
    <name evidence="7" type="ORF">DES51_11575</name>
    <name evidence="6" type="ORF">MQE39_13870</name>
</gene>
<evidence type="ECO:0000313" key="6">
    <source>
        <dbReference type="EMBL" id="MDY5169203.1"/>
    </source>
</evidence>
<organism evidence="7 8">
    <name type="scientific">Dielma fastidiosa</name>
    <dbReference type="NCBI Taxonomy" id="1034346"/>
    <lineage>
        <taxon>Bacteria</taxon>
        <taxon>Bacillati</taxon>
        <taxon>Bacillota</taxon>
        <taxon>Erysipelotrichia</taxon>
        <taxon>Erysipelotrichales</taxon>
        <taxon>Erysipelotrichaceae</taxon>
        <taxon>Dielma</taxon>
    </lineage>
</organism>
<dbReference type="InterPro" id="IPR002504">
    <property type="entry name" value="NADK"/>
</dbReference>
<proteinExistence type="predicted"/>
<dbReference type="Proteomes" id="UP001276902">
    <property type="component" value="Unassembled WGS sequence"/>
</dbReference>
<dbReference type="RefSeq" id="WP_022939402.1">
    <property type="nucleotide sequence ID" value="NZ_BAABZA010000004.1"/>
</dbReference>
<dbReference type="GO" id="GO:0005524">
    <property type="term" value="F:ATP binding"/>
    <property type="evidence" value="ECO:0007669"/>
    <property type="project" value="UniProtKB-ARBA"/>
</dbReference>
<evidence type="ECO:0000313" key="8">
    <source>
        <dbReference type="Proteomes" id="UP000247612"/>
    </source>
</evidence>
<dbReference type="GO" id="GO:0019674">
    <property type="term" value="P:NAD+ metabolic process"/>
    <property type="evidence" value="ECO:0007669"/>
    <property type="project" value="InterPro"/>
</dbReference>
<keyword evidence="1 6" id="KW-0808">Transferase</keyword>
<dbReference type="STRING" id="1034346.GCA_000313565_03125"/>
<dbReference type="Gene3D" id="2.60.200.30">
    <property type="entry name" value="Probable inorganic polyphosphate/atp-NAD kinase, domain 2"/>
    <property type="match status" value="1"/>
</dbReference>
<evidence type="ECO:0000256" key="1">
    <source>
        <dbReference type="ARBA" id="ARBA00022679"/>
    </source>
</evidence>
<dbReference type="NCBIfam" id="NF003424">
    <property type="entry name" value="PRK04885.1"/>
    <property type="match status" value="1"/>
</dbReference>
<dbReference type="OrthoDB" id="9774737at2"/>
<dbReference type="GO" id="GO:0006741">
    <property type="term" value="P:NADP+ biosynthetic process"/>
    <property type="evidence" value="ECO:0007669"/>
    <property type="project" value="InterPro"/>
</dbReference>
<evidence type="ECO:0000256" key="4">
    <source>
        <dbReference type="ARBA" id="ARBA00023027"/>
    </source>
</evidence>
<reference evidence="7 8" key="1">
    <citation type="submission" date="2018-05" db="EMBL/GenBank/DDBJ databases">
        <title>Genomic Encyclopedia of Type Strains, Phase IV (KMG-IV): sequencing the most valuable type-strain genomes for metagenomic binning, comparative biology and taxonomic classification.</title>
        <authorList>
            <person name="Goeker M."/>
        </authorList>
    </citation>
    <scope>NUCLEOTIDE SEQUENCE [LARGE SCALE GENOMIC DNA]</scope>
    <source>
        <strain evidence="7 8">JC118</strain>
    </source>
</reference>
<dbReference type="Gene3D" id="3.40.50.10330">
    <property type="entry name" value="Probable inorganic polyphosphate/atp-NAD kinase, domain 1"/>
    <property type="match status" value="1"/>
</dbReference>
<dbReference type="InterPro" id="IPR016064">
    <property type="entry name" value="NAD/diacylglycerol_kinase_sf"/>
</dbReference>
<sequence length="259" mass="29744">MNKFSVVAKKDDCSKQIEEIIINRLTEAGWQEDREKPELILFVGGDGTFLYAAHKYMHLEHAAFVGIHTGTLGFFTDYTKDELDICIQDIINQQGETHGVPLLRVDVIKENGTQSVYAINEMRIENVIQTLDLEVMIDDEFFENYRGTGMCVCTQAGSTAYNRSLKGAVIDEGLNLLQLHEITGIHHSLYHSLGVPLILNNRRVISMKSKNFKSAILCYDHEHMEIDDVLELKISMCKKKILFVHYRQNSYLKRLRNLY</sequence>
<dbReference type="EMBL" id="QJKH01000015">
    <property type="protein sequence ID" value="PXX76096.1"/>
    <property type="molecule type" value="Genomic_DNA"/>
</dbReference>
<comment type="catalytic activity">
    <reaction evidence="5">
        <text>NAD(+) + ATP = ADP + NADP(+) + H(+)</text>
        <dbReference type="Rhea" id="RHEA:18629"/>
        <dbReference type="ChEBI" id="CHEBI:15378"/>
        <dbReference type="ChEBI" id="CHEBI:30616"/>
        <dbReference type="ChEBI" id="CHEBI:57540"/>
        <dbReference type="ChEBI" id="CHEBI:58349"/>
        <dbReference type="ChEBI" id="CHEBI:456216"/>
        <dbReference type="EC" id="2.7.1.23"/>
    </reaction>
</comment>
<dbReference type="PANTHER" id="PTHR20275:SF0">
    <property type="entry name" value="NAD KINASE"/>
    <property type="match status" value="1"/>
</dbReference>
<name>A0A318L4K6_9FIRM</name>
<dbReference type="EC" id="2.7.1.23" evidence="6"/>
<dbReference type="InterPro" id="IPR017438">
    <property type="entry name" value="ATP-NAD_kinase_N"/>
</dbReference>
<dbReference type="GO" id="GO:0003951">
    <property type="term" value="F:NAD+ kinase activity"/>
    <property type="evidence" value="ECO:0007669"/>
    <property type="project" value="UniProtKB-EC"/>
</dbReference>
<keyword evidence="3" id="KW-0521">NADP</keyword>
<protein>
    <submittedName>
        <fullName evidence="6">NAD kinase</fullName>
        <ecNumber evidence="6">2.7.1.23</ecNumber>
    </submittedName>
    <submittedName>
        <fullName evidence="7">NAD+ kinase</fullName>
    </submittedName>
</protein>
<dbReference type="InterPro" id="IPR017437">
    <property type="entry name" value="ATP-NAD_kinase_PpnK-typ_C"/>
</dbReference>
<keyword evidence="4" id="KW-0520">NAD</keyword>
<dbReference type="GO" id="GO:0051287">
    <property type="term" value="F:NAD binding"/>
    <property type="evidence" value="ECO:0007669"/>
    <property type="project" value="UniProtKB-ARBA"/>
</dbReference>
<dbReference type="Pfam" id="PF20143">
    <property type="entry name" value="NAD_kinase_C"/>
    <property type="match status" value="1"/>
</dbReference>
<comment type="caution">
    <text evidence="7">The sequence shown here is derived from an EMBL/GenBank/DDBJ whole genome shotgun (WGS) entry which is preliminary data.</text>
</comment>
<dbReference type="AlphaFoldDB" id="A0A318L4K6"/>
<evidence type="ECO:0000256" key="2">
    <source>
        <dbReference type="ARBA" id="ARBA00022777"/>
    </source>
</evidence>
<evidence type="ECO:0000256" key="5">
    <source>
        <dbReference type="ARBA" id="ARBA00047925"/>
    </source>
</evidence>